<keyword evidence="6" id="KW-1185">Reference proteome</keyword>
<evidence type="ECO:0000256" key="2">
    <source>
        <dbReference type="ARBA" id="ARBA00023125"/>
    </source>
</evidence>
<dbReference type="InterPro" id="IPR050397">
    <property type="entry name" value="Env_Response_Regulators"/>
</dbReference>
<organism evidence="5 6">
    <name type="scientific">Methylovirgula ligni</name>
    <dbReference type="NCBI Taxonomy" id="569860"/>
    <lineage>
        <taxon>Bacteria</taxon>
        <taxon>Pseudomonadati</taxon>
        <taxon>Pseudomonadota</taxon>
        <taxon>Alphaproteobacteria</taxon>
        <taxon>Hyphomicrobiales</taxon>
        <taxon>Beijerinckiaceae</taxon>
        <taxon>Methylovirgula</taxon>
    </lineage>
</organism>
<dbReference type="InterPro" id="IPR036388">
    <property type="entry name" value="WH-like_DNA-bd_sf"/>
</dbReference>
<dbReference type="GO" id="GO:0003677">
    <property type="term" value="F:DNA binding"/>
    <property type="evidence" value="ECO:0007669"/>
    <property type="project" value="UniProtKB-KW"/>
</dbReference>
<gene>
    <name evidence="5" type="ORF">DES32_3011</name>
</gene>
<dbReference type="CDD" id="cd00038">
    <property type="entry name" value="CAP_ED"/>
    <property type="match status" value="1"/>
</dbReference>
<keyword evidence="2" id="KW-0238">DNA-binding</keyword>
<dbReference type="EMBL" id="QUMO01000005">
    <property type="protein sequence ID" value="REF84165.1"/>
    <property type="molecule type" value="Genomic_DNA"/>
</dbReference>
<feature type="domain" description="HTH crp-type" evidence="4">
    <location>
        <begin position="156"/>
        <end position="230"/>
    </location>
</feature>
<name>A0A3D9YNS6_9HYPH</name>
<reference evidence="5 6" key="1">
    <citation type="submission" date="2018-08" db="EMBL/GenBank/DDBJ databases">
        <title>Genomic Encyclopedia of Type Strains, Phase IV (KMG-IV): sequencing the most valuable type-strain genomes for metagenomic binning, comparative biology and taxonomic classification.</title>
        <authorList>
            <person name="Goeker M."/>
        </authorList>
    </citation>
    <scope>NUCLEOTIDE SEQUENCE [LARGE SCALE GENOMIC DNA]</scope>
    <source>
        <strain evidence="5 6">BW863</strain>
    </source>
</reference>
<evidence type="ECO:0000256" key="3">
    <source>
        <dbReference type="ARBA" id="ARBA00023163"/>
    </source>
</evidence>
<evidence type="ECO:0000259" key="4">
    <source>
        <dbReference type="PROSITE" id="PS51063"/>
    </source>
</evidence>
<keyword evidence="3" id="KW-0804">Transcription</keyword>
<evidence type="ECO:0000313" key="5">
    <source>
        <dbReference type="EMBL" id="REF84165.1"/>
    </source>
</evidence>
<evidence type="ECO:0000256" key="1">
    <source>
        <dbReference type="ARBA" id="ARBA00023015"/>
    </source>
</evidence>
<dbReference type="GO" id="GO:0005829">
    <property type="term" value="C:cytosol"/>
    <property type="evidence" value="ECO:0007669"/>
    <property type="project" value="TreeGrafter"/>
</dbReference>
<evidence type="ECO:0000313" key="6">
    <source>
        <dbReference type="Proteomes" id="UP000256900"/>
    </source>
</evidence>
<dbReference type="AlphaFoldDB" id="A0A3D9YNS6"/>
<comment type="caution">
    <text evidence="5">The sequence shown here is derived from an EMBL/GenBank/DDBJ whole genome shotgun (WGS) entry which is preliminary data.</text>
</comment>
<dbReference type="Pfam" id="PF00027">
    <property type="entry name" value="cNMP_binding"/>
    <property type="match status" value="1"/>
</dbReference>
<dbReference type="SUPFAM" id="SSF46785">
    <property type="entry name" value="Winged helix' DNA-binding domain"/>
    <property type="match status" value="1"/>
</dbReference>
<dbReference type="PANTHER" id="PTHR24567:SF68">
    <property type="entry name" value="DNA-BINDING TRANSCRIPTIONAL DUAL REGULATOR CRP"/>
    <property type="match status" value="1"/>
</dbReference>
<dbReference type="InterPro" id="IPR018490">
    <property type="entry name" value="cNMP-bd_dom_sf"/>
</dbReference>
<proteinExistence type="predicted"/>
<dbReference type="PANTHER" id="PTHR24567">
    <property type="entry name" value="CRP FAMILY TRANSCRIPTIONAL REGULATORY PROTEIN"/>
    <property type="match status" value="1"/>
</dbReference>
<dbReference type="SMART" id="SM00419">
    <property type="entry name" value="HTH_CRP"/>
    <property type="match status" value="1"/>
</dbReference>
<dbReference type="SUPFAM" id="SSF51206">
    <property type="entry name" value="cAMP-binding domain-like"/>
    <property type="match status" value="1"/>
</dbReference>
<dbReference type="PROSITE" id="PS51063">
    <property type="entry name" value="HTH_CRP_2"/>
    <property type="match status" value="1"/>
</dbReference>
<dbReference type="Pfam" id="PF13545">
    <property type="entry name" value="HTH_Crp_2"/>
    <property type="match status" value="1"/>
</dbReference>
<dbReference type="Proteomes" id="UP000256900">
    <property type="component" value="Unassembled WGS sequence"/>
</dbReference>
<accession>A0A3D9YNS6</accession>
<dbReference type="InterPro" id="IPR014710">
    <property type="entry name" value="RmlC-like_jellyroll"/>
</dbReference>
<dbReference type="InterPro" id="IPR000595">
    <property type="entry name" value="cNMP-bd_dom"/>
</dbReference>
<protein>
    <submittedName>
        <fullName evidence="5">CRP-like cAMP-binding protein</fullName>
    </submittedName>
</protein>
<sequence length="249" mass="28031">MASTASQNIATPCAKCPLRELPVFGGRLIDVNVIQAFKIGELTVAPGGTILLEQARASHLFTVLSGWAFRYKTLEDGRRQIINYALPGDFLGLQSSMSETLGHGIEALTDSVLCVFPRDKLWTFFASDTQLAYDVTWLAANQERSLDEQILSLGRRTAIERIAYLLWYLFDKARGLGMTKRNQLDMPMRQSHLADTLGLSLVHTNKTLQRLRKERSIELDDRTLRIINEDALKKLARVDDVENATRPLI</sequence>
<dbReference type="Gene3D" id="1.10.10.10">
    <property type="entry name" value="Winged helix-like DNA-binding domain superfamily/Winged helix DNA-binding domain"/>
    <property type="match status" value="1"/>
</dbReference>
<dbReference type="InterPro" id="IPR012318">
    <property type="entry name" value="HTH_CRP"/>
</dbReference>
<dbReference type="GO" id="GO:0003700">
    <property type="term" value="F:DNA-binding transcription factor activity"/>
    <property type="evidence" value="ECO:0007669"/>
    <property type="project" value="TreeGrafter"/>
</dbReference>
<keyword evidence="1" id="KW-0805">Transcription regulation</keyword>
<dbReference type="InterPro" id="IPR036390">
    <property type="entry name" value="WH_DNA-bd_sf"/>
</dbReference>
<dbReference type="Gene3D" id="2.60.120.10">
    <property type="entry name" value="Jelly Rolls"/>
    <property type="match status" value="1"/>
</dbReference>